<evidence type="ECO:0000313" key="1">
    <source>
        <dbReference type="EMBL" id="TGO55463.1"/>
    </source>
</evidence>
<gene>
    <name evidence="1" type="ORF">BOTNAR_0244g00010</name>
</gene>
<protein>
    <submittedName>
        <fullName evidence="1">Uncharacterized protein</fullName>
    </submittedName>
</protein>
<accession>A0A4Z1IFA2</accession>
<dbReference type="EMBL" id="PQXJ01000244">
    <property type="protein sequence ID" value="TGO55463.1"/>
    <property type="molecule type" value="Genomic_DNA"/>
</dbReference>
<proteinExistence type="predicted"/>
<sequence length="68" mass="8316">MTMYAALNKLGYRCYHFLELTPRNKENTKLRYMVCWFEALRYKVLIIGEPYHPADFDKLLQWYSVSKF</sequence>
<evidence type="ECO:0000313" key="2">
    <source>
        <dbReference type="Proteomes" id="UP000297452"/>
    </source>
</evidence>
<dbReference type="Gene3D" id="3.40.50.300">
    <property type="entry name" value="P-loop containing nucleotide triphosphate hydrolases"/>
    <property type="match status" value="1"/>
</dbReference>
<dbReference type="InterPro" id="IPR040632">
    <property type="entry name" value="Sulfotransfer_4"/>
</dbReference>
<reference evidence="1 2" key="1">
    <citation type="submission" date="2017-12" db="EMBL/GenBank/DDBJ databases">
        <title>Comparative genomics of Botrytis spp.</title>
        <authorList>
            <person name="Valero-Jimenez C.A."/>
            <person name="Tapia P."/>
            <person name="Veloso J."/>
            <person name="Silva-Moreno E."/>
            <person name="Staats M."/>
            <person name="Valdes J.H."/>
            <person name="Van Kan J.A.L."/>
        </authorList>
    </citation>
    <scope>NUCLEOTIDE SEQUENCE [LARGE SCALE GENOMIC DNA]</scope>
    <source>
        <strain evidence="1 2">MUCL2120</strain>
    </source>
</reference>
<keyword evidence="2" id="KW-1185">Reference proteome</keyword>
<dbReference type="AlphaFoldDB" id="A0A4Z1IFA2"/>
<dbReference type="Pfam" id="PF17784">
    <property type="entry name" value="Sulfotransfer_4"/>
    <property type="match status" value="1"/>
</dbReference>
<comment type="caution">
    <text evidence="1">The sequence shown here is derived from an EMBL/GenBank/DDBJ whole genome shotgun (WGS) entry which is preliminary data.</text>
</comment>
<dbReference type="OrthoDB" id="408152at2759"/>
<dbReference type="Proteomes" id="UP000297452">
    <property type="component" value="Unassembled WGS sequence"/>
</dbReference>
<name>A0A4Z1IFA2_9HELO</name>
<dbReference type="InterPro" id="IPR027417">
    <property type="entry name" value="P-loop_NTPase"/>
</dbReference>
<organism evidence="1 2">
    <name type="scientific">Botryotinia narcissicola</name>
    <dbReference type="NCBI Taxonomy" id="278944"/>
    <lineage>
        <taxon>Eukaryota</taxon>
        <taxon>Fungi</taxon>
        <taxon>Dikarya</taxon>
        <taxon>Ascomycota</taxon>
        <taxon>Pezizomycotina</taxon>
        <taxon>Leotiomycetes</taxon>
        <taxon>Helotiales</taxon>
        <taxon>Sclerotiniaceae</taxon>
        <taxon>Botryotinia</taxon>
    </lineage>
</organism>